<dbReference type="GO" id="GO:0016616">
    <property type="term" value="F:oxidoreductase activity, acting on the CH-OH group of donors, NAD or NADP as acceptor"/>
    <property type="evidence" value="ECO:0007669"/>
    <property type="project" value="TreeGrafter"/>
</dbReference>
<dbReference type="Gene3D" id="3.40.50.720">
    <property type="entry name" value="NAD(P)-binding Rossmann-like Domain"/>
    <property type="match status" value="1"/>
</dbReference>
<name>A0A516GBP5_9MICO</name>
<evidence type="ECO:0000259" key="3">
    <source>
        <dbReference type="SMART" id="SM00822"/>
    </source>
</evidence>
<reference evidence="4 5" key="1">
    <citation type="submission" date="2019-07" db="EMBL/GenBank/DDBJ databases">
        <title>complete genome sequencing of Ornithinimicrobium sp. H23M54.</title>
        <authorList>
            <person name="Bae J.-W."/>
            <person name="Lee S.-Y."/>
        </authorList>
    </citation>
    <scope>NUCLEOTIDE SEQUENCE [LARGE SCALE GENOMIC DNA]</scope>
    <source>
        <strain evidence="4 5">H23M54</strain>
    </source>
</reference>
<dbReference type="OrthoDB" id="658698at2"/>
<protein>
    <submittedName>
        <fullName evidence="4">SDR family oxidoreductase</fullName>
    </submittedName>
</protein>
<comment type="similarity">
    <text evidence="1 2">Belongs to the short-chain dehydrogenases/reductases (SDR) family.</text>
</comment>
<dbReference type="RefSeq" id="WP_143783622.1">
    <property type="nucleotide sequence ID" value="NZ_CP041616.1"/>
</dbReference>
<dbReference type="Proteomes" id="UP000315395">
    <property type="component" value="Chromosome"/>
</dbReference>
<evidence type="ECO:0000313" key="4">
    <source>
        <dbReference type="EMBL" id="QDO88945.1"/>
    </source>
</evidence>
<dbReference type="GO" id="GO:0030497">
    <property type="term" value="P:fatty acid elongation"/>
    <property type="evidence" value="ECO:0007669"/>
    <property type="project" value="TreeGrafter"/>
</dbReference>
<dbReference type="InterPro" id="IPR002347">
    <property type="entry name" value="SDR_fam"/>
</dbReference>
<dbReference type="EMBL" id="CP041616">
    <property type="protein sequence ID" value="QDO88945.1"/>
    <property type="molecule type" value="Genomic_DNA"/>
</dbReference>
<dbReference type="PRINTS" id="PR00080">
    <property type="entry name" value="SDRFAMILY"/>
</dbReference>
<dbReference type="PANTHER" id="PTHR42760:SF135">
    <property type="entry name" value="BLL7886 PROTEIN"/>
    <property type="match status" value="1"/>
</dbReference>
<proteinExistence type="inferred from homology"/>
<accession>A0A516GBP5</accession>
<dbReference type="InterPro" id="IPR036291">
    <property type="entry name" value="NAD(P)-bd_dom_sf"/>
</dbReference>
<evidence type="ECO:0000256" key="2">
    <source>
        <dbReference type="RuleBase" id="RU000363"/>
    </source>
</evidence>
<evidence type="ECO:0000313" key="5">
    <source>
        <dbReference type="Proteomes" id="UP000315395"/>
    </source>
</evidence>
<dbReference type="PRINTS" id="PR00081">
    <property type="entry name" value="GDHRDH"/>
</dbReference>
<dbReference type="AlphaFoldDB" id="A0A516GBP5"/>
<sequence>MSMPRVALVTGASRGIGAHLAGALRGAGWEVVGLSRSGADDPTGAPTTACDVTDEAAVDEVVADVIAQHGRIDLLVNNAGLVEREVPLWEADPEQWWQVMETNVRGPFLVTRAVVPHMIAAGGGRIINLNSGSGTRESAVLTAYHASKSALARLTGGVALAGAEHHVFAFDLAPGVIETDMTHSMEMHRDRSEWTDPADLTALALALADGELDGFSGRMVRAGADDLDVLRAKSARGLGDGERMLRLRPWGEDDPLA</sequence>
<dbReference type="Pfam" id="PF00106">
    <property type="entry name" value="adh_short"/>
    <property type="match status" value="1"/>
</dbReference>
<dbReference type="KEGG" id="orz:FNH13_11950"/>
<dbReference type="SMART" id="SM00822">
    <property type="entry name" value="PKS_KR"/>
    <property type="match status" value="1"/>
</dbReference>
<feature type="domain" description="Ketoreductase" evidence="3">
    <location>
        <begin position="5"/>
        <end position="197"/>
    </location>
</feature>
<gene>
    <name evidence="4" type="ORF">FNH13_11950</name>
</gene>
<organism evidence="4 5">
    <name type="scientific">Ornithinimicrobium ciconiae</name>
    <dbReference type="NCBI Taxonomy" id="2594265"/>
    <lineage>
        <taxon>Bacteria</taxon>
        <taxon>Bacillati</taxon>
        <taxon>Actinomycetota</taxon>
        <taxon>Actinomycetes</taxon>
        <taxon>Micrococcales</taxon>
        <taxon>Ornithinimicrobiaceae</taxon>
        <taxon>Ornithinimicrobium</taxon>
    </lineage>
</organism>
<dbReference type="InterPro" id="IPR057326">
    <property type="entry name" value="KR_dom"/>
</dbReference>
<dbReference type="SUPFAM" id="SSF51735">
    <property type="entry name" value="NAD(P)-binding Rossmann-fold domains"/>
    <property type="match status" value="1"/>
</dbReference>
<keyword evidence="5" id="KW-1185">Reference proteome</keyword>
<evidence type="ECO:0000256" key="1">
    <source>
        <dbReference type="ARBA" id="ARBA00006484"/>
    </source>
</evidence>
<dbReference type="PANTHER" id="PTHR42760">
    <property type="entry name" value="SHORT-CHAIN DEHYDROGENASES/REDUCTASES FAMILY MEMBER"/>
    <property type="match status" value="1"/>
</dbReference>
<dbReference type="CDD" id="cd05233">
    <property type="entry name" value="SDR_c"/>
    <property type="match status" value="1"/>
</dbReference>